<dbReference type="EMBL" id="KV453910">
    <property type="protein sequence ID" value="ODV80503.1"/>
    <property type="molecule type" value="Genomic_DNA"/>
</dbReference>
<evidence type="ECO:0000256" key="3">
    <source>
        <dbReference type="ARBA" id="ARBA00022692"/>
    </source>
</evidence>
<dbReference type="NCBIfam" id="NF038013">
    <property type="entry name" value="AceTr_1"/>
    <property type="match status" value="1"/>
</dbReference>
<feature type="transmembrane region" description="Helical" evidence="7">
    <location>
        <begin position="69"/>
        <end position="90"/>
    </location>
</feature>
<evidence type="ECO:0000256" key="6">
    <source>
        <dbReference type="SAM" id="MobiDB-lite"/>
    </source>
</evidence>
<organism evidence="8 9">
    <name type="scientific">Suhomyces tanzawaensis NRRL Y-17324</name>
    <dbReference type="NCBI Taxonomy" id="984487"/>
    <lineage>
        <taxon>Eukaryota</taxon>
        <taxon>Fungi</taxon>
        <taxon>Dikarya</taxon>
        <taxon>Ascomycota</taxon>
        <taxon>Saccharomycotina</taxon>
        <taxon>Pichiomycetes</taxon>
        <taxon>Debaryomycetaceae</taxon>
        <taxon>Suhomyces</taxon>
    </lineage>
</organism>
<feature type="transmembrane region" description="Helical" evidence="7">
    <location>
        <begin position="192"/>
        <end position="211"/>
    </location>
</feature>
<reference evidence="9" key="1">
    <citation type="submission" date="2016-05" db="EMBL/GenBank/DDBJ databases">
        <title>Comparative genomics of biotechnologically important yeasts.</title>
        <authorList>
            <consortium name="DOE Joint Genome Institute"/>
            <person name="Riley R."/>
            <person name="Haridas S."/>
            <person name="Wolfe K.H."/>
            <person name="Lopes M.R."/>
            <person name="Hittinger C.T."/>
            <person name="Goker M."/>
            <person name="Salamov A."/>
            <person name="Wisecaver J."/>
            <person name="Long T.M."/>
            <person name="Aerts A.L."/>
            <person name="Barry K."/>
            <person name="Choi C."/>
            <person name="Clum A."/>
            <person name="Coughlan A.Y."/>
            <person name="Deshpande S."/>
            <person name="Douglass A.P."/>
            <person name="Hanson S.J."/>
            <person name="Klenk H.-P."/>
            <person name="Labutti K."/>
            <person name="Lapidus A."/>
            <person name="Lindquist E."/>
            <person name="Lipzen A."/>
            <person name="Meier-Kolthoff J.P."/>
            <person name="Ohm R.A."/>
            <person name="Otillar R.P."/>
            <person name="Pangilinan J."/>
            <person name="Peng Y."/>
            <person name="Rokas A."/>
            <person name="Rosa C.A."/>
            <person name="Scheuner C."/>
            <person name="Sibirny A.A."/>
            <person name="Slot J.C."/>
            <person name="Stielow J.B."/>
            <person name="Sun H."/>
            <person name="Kurtzman C.P."/>
            <person name="Blackwell M."/>
            <person name="Grigoriev I.V."/>
            <person name="Jeffries T.W."/>
        </authorList>
    </citation>
    <scope>NUCLEOTIDE SEQUENCE [LARGE SCALE GENOMIC DNA]</scope>
    <source>
        <strain evidence="9">NRRL Y-17324</strain>
    </source>
</reference>
<dbReference type="GeneID" id="30983336"/>
<protein>
    <submittedName>
        <fullName evidence="8">Uncharacterized protein</fullName>
    </submittedName>
</protein>
<dbReference type="OrthoDB" id="3648309at2759"/>
<proteinExistence type="inferred from homology"/>
<comment type="subcellular location">
    <subcellularLocation>
        <location evidence="1">Membrane</location>
        <topology evidence="1">Multi-pass membrane protein</topology>
    </subcellularLocation>
</comment>
<evidence type="ECO:0000313" key="8">
    <source>
        <dbReference type="EMBL" id="ODV80503.1"/>
    </source>
</evidence>
<evidence type="ECO:0000313" key="9">
    <source>
        <dbReference type="Proteomes" id="UP000094285"/>
    </source>
</evidence>
<dbReference type="GO" id="GO:0015123">
    <property type="term" value="F:acetate transmembrane transporter activity"/>
    <property type="evidence" value="ECO:0007669"/>
    <property type="project" value="TreeGrafter"/>
</dbReference>
<keyword evidence="3 7" id="KW-0812">Transmembrane</keyword>
<dbReference type="InterPro" id="IPR051633">
    <property type="entry name" value="AceTr"/>
</dbReference>
<dbReference type="AlphaFoldDB" id="A0A1E4SLV4"/>
<dbReference type="STRING" id="984487.A0A1E4SLV4"/>
<feature type="transmembrane region" description="Helical" evidence="7">
    <location>
        <begin position="102"/>
        <end position="121"/>
    </location>
</feature>
<accession>A0A1E4SLV4</accession>
<evidence type="ECO:0000256" key="7">
    <source>
        <dbReference type="SAM" id="Phobius"/>
    </source>
</evidence>
<keyword evidence="9" id="KW-1185">Reference proteome</keyword>
<dbReference type="Proteomes" id="UP000094285">
    <property type="component" value="Unassembled WGS sequence"/>
</dbReference>
<gene>
    <name evidence="8" type="ORF">CANTADRAFT_4532</name>
</gene>
<feature type="region of interest" description="Disordered" evidence="6">
    <location>
        <begin position="1"/>
        <end position="25"/>
    </location>
</feature>
<feature type="transmembrane region" description="Helical" evidence="7">
    <location>
        <begin position="141"/>
        <end position="159"/>
    </location>
</feature>
<name>A0A1E4SLV4_9ASCO</name>
<comment type="similarity">
    <text evidence="2">Belongs to the acetate uptake transporter (AceTr) (TC 2.A.96) family.</text>
</comment>
<evidence type="ECO:0000256" key="1">
    <source>
        <dbReference type="ARBA" id="ARBA00004141"/>
    </source>
</evidence>
<feature type="transmembrane region" description="Helical" evidence="7">
    <location>
        <begin position="223"/>
        <end position="243"/>
    </location>
</feature>
<dbReference type="Pfam" id="PF01184">
    <property type="entry name" value="Gpr1_Fun34_YaaH"/>
    <property type="match status" value="1"/>
</dbReference>
<keyword evidence="4 7" id="KW-1133">Transmembrane helix</keyword>
<dbReference type="GO" id="GO:0005886">
    <property type="term" value="C:plasma membrane"/>
    <property type="evidence" value="ECO:0007669"/>
    <property type="project" value="TreeGrafter"/>
</dbReference>
<evidence type="ECO:0000256" key="5">
    <source>
        <dbReference type="ARBA" id="ARBA00023136"/>
    </source>
</evidence>
<dbReference type="PANTHER" id="PTHR31123">
    <property type="entry name" value="ACCUMULATION OF DYADS PROTEIN 2-RELATED"/>
    <property type="match status" value="1"/>
</dbReference>
<evidence type="ECO:0000256" key="2">
    <source>
        <dbReference type="ARBA" id="ARBA00005587"/>
    </source>
</evidence>
<keyword evidence="5 7" id="KW-0472">Membrane</keyword>
<sequence length="261" mass="28018">MTYDSSIDSTPKATDSQESEAPQTSRLRFHGHGDEIVIIDNKKYFRHELMEAFAGTLNPGLAPYPKHQFGNASAVGLASFAMTTFVLGLYTAGAQGVKITNVVVGLTFFYGGVVQFLAGVWEMVIGNTFAATAFVSYGSFWLSYGAIFVESFGIAKAYADDPVQMGNAVGFFLLGWAVFTFIMLLLTLKSTVMFIALFLTLDMAFILLAVANMTGSASVTKAGGIFCVITACCGWYCAFAGVATKQNSYFIANPIQVPVFG</sequence>
<dbReference type="RefSeq" id="XP_020065625.1">
    <property type="nucleotide sequence ID" value="XM_020209200.1"/>
</dbReference>
<dbReference type="InterPro" id="IPR000791">
    <property type="entry name" value="Gpr1/Fun34/SatP-like"/>
</dbReference>
<dbReference type="PANTHER" id="PTHR31123:SF1">
    <property type="entry name" value="ACCUMULATION OF DYADS PROTEIN 2-RELATED"/>
    <property type="match status" value="1"/>
</dbReference>
<evidence type="ECO:0000256" key="4">
    <source>
        <dbReference type="ARBA" id="ARBA00022989"/>
    </source>
</evidence>
<feature type="transmembrane region" description="Helical" evidence="7">
    <location>
        <begin position="166"/>
        <end position="186"/>
    </location>
</feature>